<evidence type="ECO:0000313" key="2">
    <source>
        <dbReference type="EMBL" id="AJG20324.1"/>
    </source>
</evidence>
<protein>
    <submittedName>
        <fullName evidence="2">Putative membrane protein</fullName>
    </submittedName>
</protein>
<dbReference type="STRING" id="68895.RR42_m2952"/>
<dbReference type="Gene3D" id="3.40.50.1820">
    <property type="entry name" value="alpha/beta hydrolase"/>
    <property type="match status" value="1"/>
</dbReference>
<feature type="region of interest" description="Disordered" evidence="1">
    <location>
        <begin position="439"/>
        <end position="469"/>
    </location>
</feature>
<dbReference type="AlphaFoldDB" id="A0A0C4YE35"/>
<name>A0A0C4YE35_9BURK</name>
<evidence type="ECO:0000313" key="3">
    <source>
        <dbReference type="Proteomes" id="UP000031843"/>
    </source>
</evidence>
<organism evidence="2 3">
    <name type="scientific">Cupriavidus basilensis</name>
    <dbReference type="NCBI Taxonomy" id="68895"/>
    <lineage>
        <taxon>Bacteria</taxon>
        <taxon>Pseudomonadati</taxon>
        <taxon>Pseudomonadota</taxon>
        <taxon>Betaproteobacteria</taxon>
        <taxon>Burkholderiales</taxon>
        <taxon>Burkholderiaceae</taxon>
        <taxon>Cupriavidus</taxon>
    </lineage>
</organism>
<dbReference type="Proteomes" id="UP000031843">
    <property type="component" value="Chromosome main"/>
</dbReference>
<dbReference type="KEGG" id="cbw:RR42_m2952"/>
<gene>
    <name evidence="2" type="ORF">RR42_m2952</name>
</gene>
<sequence>MGYRTRWRNATPRVRERIRVAKTRRRHLSESEDMMKRLGAPTFSLLLFLMAGACAPLPSVSMPSASGRTFAIPQAGPNPNVEDPTFRALPGAKAYFGQVAGSGYRIEVPDKWNGDLVLFAHGWNTTRRLTAPYLPVRELAIRQGVAWAASSNHASGYDPDDGVQDTLILRELFKQMIGTPKRTFIYGRSMGGNVVVASLERYPDIYSGGITECGSINGIERLNYLLSYTVLAGYFSGVDFFAQEVHGPADVVALLNQKVYPALGASADKLTDAGKRFRSAVINLGGGHRPFAEEGFAAAYRSNFDLAVIVITDTTFRGAALGNIGEKYHVDPELGVDDAALNRSVKRIAPDPSARNADTHYEFTRFKGNLKVPLMTIHGTGDAQVPIRTEQQYREWVEASGASAMLVQRASRRFVHCDYSTAERNRAFTDLLSWVTTGSKPEGDDLSGSLLDAGKRWSEPLRQDDPGHP</sequence>
<feature type="compositionally biased region" description="Basic and acidic residues" evidence="1">
    <location>
        <begin position="453"/>
        <end position="469"/>
    </location>
</feature>
<dbReference type="EMBL" id="CP010536">
    <property type="protein sequence ID" value="AJG20324.1"/>
    <property type="molecule type" value="Genomic_DNA"/>
</dbReference>
<keyword evidence="3" id="KW-1185">Reference proteome</keyword>
<proteinExistence type="predicted"/>
<reference evidence="2 3" key="1">
    <citation type="journal article" date="2015" name="Genome Announc.">
        <title>Complete Genome Sequence of Cupriavidus basilensis 4G11, Isolated from the Oak Ridge Field Research Center Site.</title>
        <authorList>
            <person name="Ray J."/>
            <person name="Waters R.J."/>
            <person name="Skerker J.M."/>
            <person name="Kuehl J.V."/>
            <person name="Price M.N."/>
            <person name="Huang J."/>
            <person name="Chakraborty R."/>
            <person name="Arkin A.P."/>
            <person name="Deutschbauer A."/>
        </authorList>
    </citation>
    <scope>NUCLEOTIDE SEQUENCE [LARGE SCALE GENOMIC DNA]</scope>
    <source>
        <strain evidence="2">4G11</strain>
    </source>
</reference>
<dbReference type="SUPFAM" id="SSF53474">
    <property type="entry name" value="alpha/beta-Hydrolases"/>
    <property type="match status" value="1"/>
</dbReference>
<accession>A0A0C4YE35</accession>
<dbReference type="InterPro" id="IPR029058">
    <property type="entry name" value="AB_hydrolase_fold"/>
</dbReference>
<evidence type="ECO:0000256" key="1">
    <source>
        <dbReference type="SAM" id="MobiDB-lite"/>
    </source>
</evidence>